<reference evidence="10 11" key="2">
    <citation type="journal article" date="2013" name="PLoS ONE">
        <title>INDIGO - INtegrated Data Warehouse of MIcrobial GenOmes with Examples from the Red Sea Extremophiles.</title>
        <authorList>
            <person name="Alam I."/>
            <person name="Antunes A."/>
            <person name="Kamau A.A."/>
            <person name="Ba Alawi W."/>
            <person name="Kalkatawi M."/>
            <person name="Stingl U."/>
            <person name="Bajic V.B."/>
        </authorList>
    </citation>
    <scope>NUCLEOTIDE SEQUENCE [LARGE SCALE GENOMIC DNA]</scope>
    <source>
        <strain evidence="10 11">SSD-17B</strain>
    </source>
</reference>
<dbReference type="Gene3D" id="3.40.1830.10">
    <property type="entry name" value="Thermophilic metalloprotease (M29)"/>
    <property type="match status" value="1"/>
</dbReference>
<protein>
    <submittedName>
        <fullName evidence="10">Aminopeptidase protein</fullName>
    </submittedName>
</protein>
<reference evidence="10 11" key="1">
    <citation type="journal article" date="2011" name="J. Bacteriol.">
        <title>Genome sequence of Haloplasma contractile, an unusual contractile bacterium from a deep-sea anoxic brine lake.</title>
        <authorList>
            <person name="Antunes A."/>
            <person name="Alam I."/>
            <person name="El Dorry H."/>
            <person name="Siam R."/>
            <person name="Robertson A."/>
            <person name="Bajic V.B."/>
            <person name="Stingl U."/>
        </authorList>
    </citation>
    <scope>NUCLEOTIDE SEQUENCE [LARGE SCALE GENOMIC DNA]</scope>
    <source>
        <strain evidence="10 11">SSD-17B</strain>
    </source>
</reference>
<evidence type="ECO:0000313" key="10">
    <source>
        <dbReference type="EMBL" id="ERJ10878.1"/>
    </source>
</evidence>
<dbReference type="PANTHER" id="PTHR34448">
    <property type="entry name" value="AMINOPEPTIDASE"/>
    <property type="match status" value="1"/>
</dbReference>
<dbReference type="GO" id="GO:0004177">
    <property type="term" value="F:aminopeptidase activity"/>
    <property type="evidence" value="ECO:0007669"/>
    <property type="project" value="UniProtKB-KW"/>
</dbReference>
<dbReference type="InterPro" id="IPR035097">
    <property type="entry name" value="M29_N-terminal"/>
</dbReference>
<dbReference type="GO" id="GO:0046872">
    <property type="term" value="F:metal ion binding"/>
    <property type="evidence" value="ECO:0007669"/>
    <property type="project" value="UniProtKB-KW"/>
</dbReference>
<accession>U2E6M2</accession>
<keyword evidence="6" id="KW-0645">Protease</keyword>
<evidence type="ECO:0000256" key="8">
    <source>
        <dbReference type="ARBA" id="ARBA00022801"/>
    </source>
</evidence>
<evidence type="ECO:0000256" key="2">
    <source>
        <dbReference type="ARBA" id="ARBA00001946"/>
    </source>
</evidence>
<evidence type="ECO:0000256" key="3">
    <source>
        <dbReference type="ARBA" id="ARBA00001947"/>
    </source>
</evidence>
<dbReference type="PANTHER" id="PTHR34448:SF1">
    <property type="entry name" value="BLL6088 PROTEIN"/>
    <property type="match status" value="1"/>
</dbReference>
<proteinExistence type="inferred from homology"/>
<keyword evidence="8" id="KW-0378">Hydrolase</keyword>
<dbReference type="GO" id="GO:0006508">
    <property type="term" value="P:proteolysis"/>
    <property type="evidence" value="ECO:0007669"/>
    <property type="project" value="UniProtKB-KW"/>
</dbReference>
<comment type="caution">
    <text evidence="10">The sequence shown here is derived from an EMBL/GenBank/DDBJ whole genome shotgun (WGS) entry which is preliminary data.</text>
</comment>
<dbReference type="Pfam" id="PF02073">
    <property type="entry name" value="Peptidase_M29"/>
    <property type="match status" value="1"/>
</dbReference>
<comment type="cofactor">
    <cofactor evidence="1">
        <name>Co(2+)</name>
        <dbReference type="ChEBI" id="CHEBI:48828"/>
    </cofactor>
</comment>
<evidence type="ECO:0000256" key="6">
    <source>
        <dbReference type="ARBA" id="ARBA00022670"/>
    </source>
</evidence>
<keyword evidence="5 10" id="KW-0031">Aminopeptidase</keyword>
<keyword evidence="9" id="KW-0482">Metalloprotease</keyword>
<evidence type="ECO:0000256" key="7">
    <source>
        <dbReference type="ARBA" id="ARBA00022723"/>
    </source>
</evidence>
<comment type="similarity">
    <text evidence="4">Belongs to the peptidase M29 family.</text>
</comment>
<evidence type="ECO:0000256" key="1">
    <source>
        <dbReference type="ARBA" id="ARBA00001941"/>
    </source>
</evidence>
<dbReference type="InterPro" id="IPR052170">
    <property type="entry name" value="M29_Exopeptidase"/>
</dbReference>
<sequence length="368" mass="41758">MLDYKLKKYAELLLKYSLKIKSKEKLIIKGELATLHMIRVVYKVALELGAFPEIQIIDTRTEEILFRNGNTDQLKYIPEHLVKSVEDADAMLSLLGDTNTSIFDNIDNNKIDLALQGYYSYSKVFTERIRAKKLRWIQAICPTEANAQELKMSYSDYENLIYAASYINLEHPINKWVEIHREQERLIKVLSAKRKIKLSTNNIDLKMGLEGRKWKHCSGQQQMFPGGELSCAPVETSVDGYIEFNQPAFFNGNRIEGVKLRFENGHITEAKADYGQSYLDEFLSIDKGASFVGGISFGTNTSLKHYSLNQTIDEKIAGNLQIILGRSIDHVGGKNKSAGQLKLLTSFSKNSSVYSDGRLIFSNGRFLI</sequence>
<dbReference type="eggNOG" id="COG2309">
    <property type="taxonomic scope" value="Bacteria"/>
</dbReference>
<evidence type="ECO:0000256" key="4">
    <source>
        <dbReference type="ARBA" id="ARBA00008236"/>
    </source>
</evidence>
<comment type="cofactor">
    <cofactor evidence="3">
        <name>Zn(2+)</name>
        <dbReference type="ChEBI" id="CHEBI:29105"/>
    </cofactor>
</comment>
<name>U2E6M2_9MOLU</name>
<dbReference type="GO" id="GO:0008237">
    <property type="term" value="F:metallopeptidase activity"/>
    <property type="evidence" value="ECO:0007669"/>
    <property type="project" value="UniProtKB-KW"/>
</dbReference>
<dbReference type="STRING" id="1033810.HLPCO_003148"/>
<dbReference type="EMBL" id="AFNU02000026">
    <property type="protein sequence ID" value="ERJ10878.1"/>
    <property type="molecule type" value="Genomic_DNA"/>
</dbReference>
<organism evidence="10 11">
    <name type="scientific">Haloplasma contractile SSD-17B</name>
    <dbReference type="NCBI Taxonomy" id="1033810"/>
    <lineage>
        <taxon>Bacteria</taxon>
        <taxon>Bacillati</taxon>
        <taxon>Mycoplasmatota</taxon>
        <taxon>Mollicutes</taxon>
        <taxon>Haloplasmatales</taxon>
        <taxon>Haloplasmataceae</taxon>
        <taxon>Haloplasma</taxon>
    </lineage>
</organism>
<evidence type="ECO:0000256" key="5">
    <source>
        <dbReference type="ARBA" id="ARBA00022438"/>
    </source>
</evidence>
<evidence type="ECO:0000256" key="9">
    <source>
        <dbReference type="ARBA" id="ARBA00023049"/>
    </source>
</evidence>
<evidence type="ECO:0000313" key="11">
    <source>
        <dbReference type="Proteomes" id="UP000005707"/>
    </source>
</evidence>
<gene>
    <name evidence="10" type="ORF">HLPCO_003148</name>
</gene>
<keyword evidence="7" id="KW-0479">Metal-binding</keyword>
<dbReference type="AlphaFoldDB" id="U2E6M2"/>
<dbReference type="InParanoid" id="U2E6M2"/>
<keyword evidence="11" id="KW-1185">Reference proteome</keyword>
<dbReference type="Proteomes" id="UP000005707">
    <property type="component" value="Unassembled WGS sequence"/>
</dbReference>
<dbReference type="SUPFAM" id="SSF144052">
    <property type="entry name" value="Thermophilic metalloprotease-like"/>
    <property type="match status" value="1"/>
</dbReference>
<dbReference type="InterPro" id="IPR000787">
    <property type="entry name" value="Peptidase_M29"/>
</dbReference>
<comment type="cofactor">
    <cofactor evidence="2">
        <name>Mg(2+)</name>
        <dbReference type="ChEBI" id="CHEBI:18420"/>
    </cofactor>
</comment>